<sequence length="32" mass="3645">MAVLTVGKSRYGENGHFLRMELKSTSKEKIHP</sequence>
<dbReference type="AlphaFoldDB" id="A0A4S4JT55"/>
<reference evidence="1 2" key="1">
    <citation type="submission" date="2014-01" db="EMBL/GenBank/DDBJ databases">
        <title>Draft genome sequencing of Bacillus alcalophilus CGMCC 1.3604.</title>
        <authorList>
            <person name="Yang J."/>
            <person name="Diao L."/>
            <person name="Yang S."/>
        </authorList>
    </citation>
    <scope>NUCLEOTIDE SEQUENCE [LARGE SCALE GENOMIC DNA]</scope>
    <source>
        <strain evidence="1 2">CGMCC 1.3604</strain>
    </source>
</reference>
<gene>
    <name evidence="1" type="ORF">AJ85_12580</name>
</gene>
<evidence type="ECO:0000313" key="1">
    <source>
        <dbReference type="EMBL" id="THG88295.1"/>
    </source>
</evidence>
<comment type="caution">
    <text evidence="1">The sequence shown here is derived from an EMBL/GenBank/DDBJ whole genome shotgun (WGS) entry which is preliminary data.</text>
</comment>
<dbReference type="Proteomes" id="UP000297014">
    <property type="component" value="Unassembled WGS sequence"/>
</dbReference>
<proteinExistence type="predicted"/>
<name>A0A4S4JT55_ALKAL</name>
<protein>
    <submittedName>
        <fullName evidence="1">Uncharacterized protein</fullName>
    </submittedName>
</protein>
<organism evidence="1 2">
    <name type="scientific">Alkalihalobacillus alcalophilus ATCC 27647 = CGMCC 1.3604</name>
    <dbReference type="NCBI Taxonomy" id="1218173"/>
    <lineage>
        <taxon>Bacteria</taxon>
        <taxon>Bacillati</taxon>
        <taxon>Bacillota</taxon>
        <taxon>Bacilli</taxon>
        <taxon>Bacillales</taxon>
        <taxon>Bacillaceae</taxon>
        <taxon>Alkalihalobacillus</taxon>
    </lineage>
</organism>
<evidence type="ECO:0000313" key="2">
    <source>
        <dbReference type="Proteomes" id="UP000297014"/>
    </source>
</evidence>
<accession>A0A4S4JT55</accession>
<dbReference type="EMBL" id="JALP01000400">
    <property type="protein sequence ID" value="THG88295.1"/>
    <property type="molecule type" value="Genomic_DNA"/>
</dbReference>